<evidence type="ECO:0000256" key="3">
    <source>
        <dbReference type="ARBA" id="ARBA00012083"/>
    </source>
</evidence>
<dbReference type="InterPro" id="IPR025532">
    <property type="entry name" value="G6P_1-epimerase"/>
</dbReference>
<reference evidence="8" key="2">
    <citation type="submission" date="2015-05" db="EMBL/GenBank/DDBJ databases">
        <title>Complete genome sequence of Corynebacterium uterequi DSM 45634, isolated from the uterus of a maiden mare.</title>
        <authorList>
            <person name="Ruckert C."/>
            <person name="Albersmeier A."/>
            <person name="Winkler A."/>
            <person name="Tauch A."/>
        </authorList>
    </citation>
    <scope>NUCLEOTIDE SEQUENCE [LARGE SCALE GENOMIC DNA]</scope>
    <source>
        <strain evidence="8">DSM 45634</strain>
    </source>
</reference>
<dbReference type="InterPro" id="IPR011013">
    <property type="entry name" value="Gal_mutarotase_sf_dom"/>
</dbReference>
<dbReference type="InterPro" id="IPR014718">
    <property type="entry name" value="GH-type_carb-bd"/>
</dbReference>
<comment type="catalytic activity">
    <reaction evidence="1">
        <text>alpha-D-glucose 6-phosphate = beta-D-glucose 6-phosphate</text>
        <dbReference type="Rhea" id="RHEA:16249"/>
        <dbReference type="ChEBI" id="CHEBI:58225"/>
        <dbReference type="ChEBI" id="CHEBI:58247"/>
        <dbReference type="EC" id="5.1.3.15"/>
    </reaction>
</comment>
<keyword evidence="4 7" id="KW-0413">Isomerase</keyword>
<dbReference type="GO" id="GO:0047938">
    <property type="term" value="F:glucose-6-phosphate 1-epimerase activity"/>
    <property type="evidence" value="ECO:0007669"/>
    <property type="project" value="UniProtKB-EC"/>
</dbReference>
<dbReference type="GO" id="GO:0030246">
    <property type="term" value="F:carbohydrate binding"/>
    <property type="evidence" value="ECO:0007669"/>
    <property type="project" value="InterPro"/>
</dbReference>
<name>A0A0G3HFW1_9CORY</name>
<gene>
    <name evidence="7" type="ORF">CUTER_08125</name>
</gene>
<feature type="active site" evidence="5">
    <location>
        <position position="126"/>
    </location>
</feature>
<dbReference type="Pfam" id="PF01263">
    <property type="entry name" value="Aldose_epim"/>
    <property type="match status" value="1"/>
</dbReference>
<sequence length="260" mass="27612">MTDATTFKSDNLKISANGAHVLSAATSLGELFYVSSASSFAEGAAIRGGNPIVAPWFATFLGELQHGWARVQQWEISEVDGGFHASLSNDGLVLGFDALNVNDSVTLRLTVENTTDESRMFQMAFHPYFAVSNVEEIAVRGLDGVDVSDRAKNAPVPNFTQEGDITFSGEVDRIYHASKTVEIVDAERVLSISAVGADSTIVWNPGAEKADTMADLGAGEFPGFVCVEPALLGADFTQGVQLSPGEITTLEMTVNVSARS</sequence>
<feature type="active site" evidence="5">
    <location>
        <position position="228"/>
    </location>
</feature>
<proteinExistence type="inferred from homology"/>
<dbReference type="PIRSF" id="PIRSF016020">
    <property type="entry name" value="PHexose_mutarotase"/>
    <property type="match status" value="1"/>
</dbReference>
<dbReference type="PANTHER" id="PTHR11122">
    <property type="entry name" value="APOSPORY-ASSOCIATED PROTEIN C-RELATED"/>
    <property type="match status" value="1"/>
</dbReference>
<dbReference type="PATRIC" id="fig|1072256.5.peg.1604"/>
<feature type="binding site" evidence="6">
    <location>
        <position position="65"/>
    </location>
    <ligand>
        <name>substrate</name>
    </ligand>
</feature>
<dbReference type="PANTHER" id="PTHR11122:SF13">
    <property type="entry name" value="GLUCOSE-6-PHOSPHATE 1-EPIMERASE"/>
    <property type="match status" value="1"/>
</dbReference>
<dbReference type="RefSeq" id="WP_047259986.1">
    <property type="nucleotide sequence ID" value="NZ_CP011546.1"/>
</dbReference>
<dbReference type="STRING" id="1072256.CUTER_08125"/>
<dbReference type="EC" id="5.1.3.15" evidence="3"/>
<dbReference type="KEGG" id="cut:CUTER_08125"/>
<dbReference type="Proteomes" id="UP000035548">
    <property type="component" value="Chromosome"/>
</dbReference>
<reference evidence="7 8" key="1">
    <citation type="journal article" date="2015" name="Genome Announc.">
        <title>Virulence Factor Genes Detected in the Complete Genome Sequence of Corynebacterium uterequi DSM 45634, Isolated from the Uterus of a Maiden Mare.</title>
        <authorList>
            <person name="Ruckert C."/>
            <person name="Kriete M."/>
            <person name="Jaenicke S."/>
            <person name="Winkler A."/>
            <person name="Tauch A."/>
        </authorList>
    </citation>
    <scope>NUCLEOTIDE SEQUENCE [LARGE SCALE GENOMIC DNA]</scope>
    <source>
        <strain evidence="7 8">DSM 45634</strain>
    </source>
</reference>
<protein>
    <recommendedName>
        <fullName evidence="3">glucose-6-phosphate 1-epimerase</fullName>
        <ecNumber evidence="3">5.1.3.15</ecNumber>
    </recommendedName>
</protein>
<evidence type="ECO:0000256" key="1">
    <source>
        <dbReference type="ARBA" id="ARBA00001096"/>
    </source>
</evidence>
<evidence type="ECO:0000256" key="4">
    <source>
        <dbReference type="ARBA" id="ARBA00023235"/>
    </source>
</evidence>
<keyword evidence="8" id="KW-1185">Reference proteome</keyword>
<dbReference type="InterPro" id="IPR008183">
    <property type="entry name" value="Aldose_1/G6P_1-epimerase"/>
</dbReference>
<evidence type="ECO:0000256" key="2">
    <source>
        <dbReference type="ARBA" id="ARBA00005866"/>
    </source>
</evidence>
<organism evidence="7 8">
    <name type="scientific">Corynebacterium uterequi</name>
    <dbReference type="NCBI Taxonomy" id="1072256"/>
    <lineage>
        <taxon>Bacteria</taxon>
        <taxon>Bacillati</taxon>
        <taxon>Actinomycetota</taxon>
        <taxon>Actinomycetes</taxon>
        <taxon>Mycobacteriales</taxon>
        <taxon>Corynebacteriaceae</taxon>
        <taxon>Corynebacterium</taxon>
    </lineage>
</organism>
<evidence type="ECO:0000256" key="6">
    <source>
        <dbReference type="PIRSR" id="PIRSR016020-2"/>
    </source>
</evidence>
<evidence type="ECO:0000313" key="7">
    <source>
        <dbReference type="EMBL" id="AKK11610.1"/>
    </source>
</evidence>
<evidence type="ECO:0000313" key="8">
    <source>
        <dbReference type="Proteomes" id="UP000035548"/>
    </source>
</evidence>
<dbReference type="Gene3D" id="2.70.98.10">
    <property type="match status" value="1"/>
</dbReference>
<comment type="similarity">
    <text evidence="2">Belongs to the glucose-6-phosphate 1-epimerase family.</text>
</comment>
<dbReference type="EMBL" id="CP011546">
    <property type="protein sequence ID" value="AKK11610.1"/>
    <property type="molecule type" value="Genomic_DNA"/>
</dbReference>
<dbReference type="OrthoDB" id="9790727at2"/>
<accession>A0A0G3HFW1</accession>
<dbReference type="GO" id="GO:0005975">
    <property type="term" value="P:carbohydrate metabolic process"/>
    <property type="evidence" value="ECO:0007669"/>
    <property type="project" value="InterPro"/>
</dbReference>
<feature type="binding site" evidence="6">
    <location>
        <position position="47"/>
    </location>
    <ligand>
        <name>substrate</name>
    </ligand>
</feature>
<dbReference type="AlphaFoldDB" id="A0A0G3HFW1"/>
<evidence type="ECO:0000256" key="5">
    <source>
        <dbReference type="PIRSR" id="PIRSR016020-1"/>
    </source>
</evidence>
<feature type="binding site" evidence="6">
    <location>
        <position position="70"/>
    </location>
    <ligand>
        <name>substrate</name>
    </ligand>
</feature>
<dbReference type="SUPFAM" id="SSF74650">
    <property type="entry name" value="Galactose mutarotase-like"/>
    <property type="match status" value="1"/>
</dbReference>